<feature type="domain" description="Large ribosomal subunit protein bL25 beta" evidence="8">
    <location>
        <begin position="97"/>
        <end position="179"/>
    </location>
</feature>
<organism evidence="9 10">
    <name type="scientific">Botrimarina colliarenosi</name>
    <dbReference type="NCBI Taxonomy" id="2528001"/>
    <lineage>
        <taxon>Bacteria</taxon>
        <taxon>Pseudomonadati</taxon>
        <taxon>Planctomycetota</taxon>
        <taxon>Planctomycetia</taxon>
        <taxon>Pirellulales</taxon>
        <taxon>Lacipirellulaceae</taxon>
        <taxon>Botrimarina</taxon>
    </lineage>
</organism>
<dbReference type="PANTHER" id="PTHR33284:SF1">
    <property type="entry name" value="RIBOSOMAL PROTEIN L25_GLN-TRNA SYNTHETASE, ANTI-CODON-BINDING DOMAIN-CONTAINING PROTEIN"/>
    <property type="match status" value="1"/>
</dbReference>
<evidence type="ECO:0000256" key="3">
    <source>
        <dbReference type="ARBA" id="ARBA00022980"/>
    </source>
</evidence>
<dbReference type="Pfam" id="PF14693">
    <property type="entry name" value="Ribosomal_TL5_C"/>
    <property type="match status" value="1"/>
</dbReference>
<dbReference type="InterPro" id="IPR020056">
    <property type="entry name" value="Rbsml_bL25/Gln-tRNA_synth_N"/>
</dbReference>
<dbReference type="Gene3D" id="2.170.120.20">
    <property type="entry name" value="Ribosomal protein L25, beta domain"/>
    <property type="match status" value="1"/>
</dbReference>
<keyword evidence="2 5" id="KW-0694">RNA-binding</keyword>
<sequence>MSDTLAAQRREKIGSRASMRLRAEGLVPAVLYGHKEAAVSLSLQSTELRKSLAHKAKVVNLSGDASGQAIIQALQWDTFHRELLHVDLLRVDAGERVHVTVPLETKGEAVGAVEGGVVTMVVDHIEIEAPPASIPEVLHLDITNLHLGDSMSASQITDLPEGAKLLTDADTVLVHCVPPAGAPALDGPAAASESPEVIAKGGEEEKDGE</sequence>
<dbReference type="HAMAP" id="MF_01334">
    <property type="entry name" value="Ribosomal_bL25_CTC"/>
    <property type="match status" value="1"/>
</dbReference>
<dbReference type="GO" id="GO:0022625">
    <property type="term" value="C:cytosolic large ribosomal subunit"/>
    <property type="evidence" value="ECO:0007669"/>
    <property type="project" value="TreeGrafter"/>
</dbReference>
<dbReference type="Gene3D" id="2.40.240.10">
    <property type="entry name" value="Ribosomal Protein L25, Chain P"/>
    <property type="match status" value="1"/>
</dbReference>
<name>A0A5C6A5V3_9BACT</name>
<evidence type="ECO:0000256" key="4">
    <source>
        <dbReference type="ARBA" id="ARBA00023274"/>
    </source>
</evidence>
<dbReference type="Proteomes" id="UP000317421">
    <property type="component" value="Unassembled WGS sequence"/>
</dbReference>
<comment type="subunit">
    <text evidence="5">Part of the 50S ribosomal subunit; part of the 5S rRNA/L5/L18/L25 subcomplex. Contacts the 5S rRNA. Binds to the 5S rRNA independently of L5 and L18.</text>
</comment>
<gene>
    <name evidence="5 9" type="primary">rplY</name>
    <name evidence="5" type="synonym">ctc</name>
    <name evidence="9" type="ORF">Pla108_34800</name>
</gene>
<comment type="caution">
    <text evidence="9">The sequence shown here is derived from an EMBL/GenBank/DDBJ whole genome shotgun (WGS) entry which is preliminary data.</text>
</comment>
<dbReference type="InterPro" id="IPR001021">
    <property type="entry name" value="Ribosomal_bL25_long"/>
</dbReference>
<dbReference type="GO" id="GO:0006412">
    <property type="term" value="P:translation"/>
    <property type="evidence" value="ECO:0007669"/>
    <property type="project" value="UniProtKB-UniRule"/>
</dbReference>
<dbReference type="InterPro" id="IPR011035">
    <property type="entry name" value="Ribosomal_bL25/Gln-tRNA_synth"/>
</dbReference>
<dbReference type="InterPro" id="IPR029751">
    <property type="entry name" value="Ribosomal_L25_dom"/>
</dbReference>
<evidence type="ECO:0000259" key="8">
    <source>
        <dbReference type="Pfam" id="PF14693"/>
    </source>
</evidence>
<feature type="domain" description="Large ribosomal subunit protein bL25 L25" evidence="7">
    <location>
        <begin position="5"/>
        <end position="88"/>
    </location>
</feature>
<comment type="function">
    <text evidence="5">This is one of the proteins that binds to the 5S RNA in the ribosome where it forms part of the central protuberance.</text>
</comment>
<proteinExistence type="inferred from homology"/>
<dbReference type="EMBL" id="SJPR01000005">
    <property type="protein sequence ID" value="TWT95334.1"/>
    <property type="molecule type" value="Genomic_DNA"/>
</dbReference>
<evidence type="ECO:0000256" key="2">
    <source>
        <dbReference type="ARBA" id="ARBA00022884"/>
    </source>
</evidence>
<dbReference type="Pfam" id="PF01386">
    <property type="entry name" value="Ribosomal_L25p"/>
    <property type="match status" value="1"/>
</dbReference>
<accession>A0A5C6A5V3</accession>
<dbReference type="AlphaFoldDB" id="A0A5C6A5V3"/>
<evidence type="ECO:0000256" key="1">
    <source>
        <dbReference type="ARBA" id="ARBA00022730"/>
    </source>
</evidence>
<dbReference type="PANTHER" id="PTHR33284">
    <property type="entry name" value="RIBOSOMAL PROTEIN L25/GLN-TRNA SYNTHETASE, ANTI-CODON-BINDING DOMAIN-CONTAINING PROTEIN"/>
    <property type="match status" value="1"/>
</dbReference>
<dbReference type="InterPro" id="IPR020930">
    <property type="entry name" value="Ribosomal_uL5_bac-type"/>
</dbReference>
<protein>
    <recommendedName>
        <fullName evidence="5">Large ribosomal subunit protein bL25</fullName>
    </recommendedName>
    <alternativeName>
        <fullName evidence="5">General stress protein CTC</fullName>
    </alternativeName>
</protein>
<dbReference type="RefSeq" id="WP_146446176.1">
    <property type="nucleotide sequence ID" value="NZ_SJPR01000005.1"/>
</dbReference>
<keyword evidence="1 5" id="KW-0699">rRNA-binding</keyword>
<dbReference type="InterPro" id="IPR020057">
    <property type="entry name" value="Ribosomal_bL25_b-dom"/>
</dbReference>
<dbReference type="OrthoDB" id="9790002at2"/>
<evidence type="ECO:0000313" key="9">
    <source>
        <dbReference type="EMBL" id="TWT95334.1"/>
    </source>
</evidence>
<evidence type="ECO:0000256" key="6">
    <source>
        <dbReference type="SAM" id="MobiDB-lite"/>
    </source>
</evidence>
<reference evidence="9 10" key="1">
    <citation type="submission" date="2019-02" db="EMBL/GenBank/DDBJ databases">
        <title>Deep-cultivation of Planctomycetes and their phenomic and genomic characterization uncovers novel biology.</title>
        <authorList>
            <person name="Wiegand S."/>
            <person name="Jogler M."/>
            <person name="Boedeker C."/>
            <person name="Pinto D."/>
            <person name="Vollmers J."/>
            <person name="Rivas-Marin E."/>
            <person name="Kohn T."/>
            <person name="Peeters S.H."/>
            <person name="Heuer A."/>
            <person name="Rast P."/>
            <person name="Oberbeckmann S."/>
            <person name="Bunk B."/>
            <person name="Jeske O."/>
            <person name="Meyerdierks A."/>
            <person name="Storesund J.E."/>
            <person name="Kallscheuer N."/>
            <person name="Luecker S."/>
            <person name="Lage O.M."/>
            <person name="Pohl T."/>
            <person name="Merkel B.J."/>
            <person name="Hornburger P."/>
            <person name="Mueller R.-W."/>
            <person name="Bruemmer F."/>
            <person name="Labrenz M."/>
            <person name="Spormann A.M."/>
            <person name="Op Den Camp H."/>
            <person name="Overmann J."/>
            <person name="Amann R."/>
            <person name="Jetten M.S.M."/>
            <person name="Mascher T."/>
            <person name="Medema M.H."/>
            <person name="Devos D.P."/>
            <person name="Kaster A.-K."/>
            <person name="Ovreas L."/>
            <person name="Rohde M."/>
            <person name="Galperin M.Y."/>
            <person name="Jogler C."/>
        </authorList>
    </citation>
    <scope>NUCLEOTIDE SEQUENCE [LARGE SCALE GENOMIC DNA]</scope>
    <source>
        <strain evidence="9 10">Pla108</strain>
    </source>
</reference>
<keyword evidence="10" id="KW-1185">Reference proteome</keyword>
<feature type="region of interest" description="Disordered" evidence="6">
    <location>
        <begin position="183"/>
        <end position="209"/>
    </location>
</feature>
<dbReference type="SUPFAM" id="SSF50715">
    <property type="entry name" value="Ribosomal protein L25-like"/>
    <property type="match status" value="1"/>
</dbReference>
<evidence type="ECO:0000313" key="10">
    <source>
        <dbReference type="Proteomes" id="UP000317421"/>
    </source>
</evidence>
<comment type="similarity">
    <text evidence="5">Belongs to the bacterial ribosomal protein bL25 family. CTC subfamily.</text>
</comment>
<keyword evidence="3 5" id="KW-0689">Ribosomal protein</keyword>
<dbReference type="GO" id="GO:0003735">
    <property type="term" value="F:structural constituent of ribosome"/>
    <property type="evidence" value="ECO:0007669"/>
    <property type="project" value="InterPro"/>
</dbReference>
<dbReference type="NCBIfam" id="TIGR00731">
    <property type="entry name" value="bL25_bact_ctc"/>
    <property type="match status" value="1"/>
</dbReference>
<evidence type="ECO:0000256" key="5">
    <source>
        <dbReference type="HAMAP-Rule" id="MF_01334"/>
    </source>
</evidence>
<dbReference type="InterPro" id="IPR037121">
    <property type="entry name" value="Ribosomal_bL25_C"/>
</dbReference>
<keyword evidence="4 5" id="KW-0687">Ribonucleoprotein</keyword>
<dbReference type="CDD" id="cd00495">
    <property type="entry name" value="Ribosomal_L25_TL5_CTC"/>
    <property type="match status" value="1"/>
</dbReference>
<evidence type="ECO:0000259" key="7">
    <source>
        <dbReference type="Pfam" id="PF01386"/>
    </source>
</evidence>
<dbReference type="GO" id="GO:0008097">
    <property type="term" value="F:5S rRNA binding"/>
    <property type="evidence" value="ECO:0007669"/>
    <property type="project" value="InterPro"/>
</dbReference>